<dbReference type="PROSITE" id="PS50109">
    <property type="entry name" value="HIS_KIN"/>
    <property type="match status" value="1"/>
</dbReference>
<dbReference type="PRINTS" id="PR00344">
    <property type="entry name" value="BCTRLSENSOR"/>
</dbReference>
<comment type="catalytic activity">
    <reaction evidence="1">
        <text>ATP + protein L-histidine = ADP + protein N-phospho-L-histidine.</text>
        <dbReference type="EC" id="2.7.13.3"/>
    </reaction>
</comment>
<dbReference type="AlphaFoldDB" id="A0A380CX77"/>
<dbReference type="InterPro" id="IPR016120">
    <property type="entry name" value="Sig_transdc_His_kin_SpoOB"/>
</dbReference>
<dbReference type="Pfam" id="PF14689">
    <property type="entry name" value="SPOB_a"/>
    <property type="match status" value="1"/>
</dbReference>
<dbReference type="PANTHER" id="PTHR43547:SF10">
    <property type="entry name" value="SENSOR HISTIDINE KINASE DCUS"/>
    <property type="match status" value="1"/>
</dbReference>
<evidence type="ECO:0000256" key="13">
    <source>
        <dbReference type="ARBA" id="ARBA00023012"/>
    </source>
</evidence>
<dbReference type="GO" id="GO:0005524">
    <property type="term" value="F:ATP binding"/>
    <property type="evidence" value="ECO:0007669"/>
    <property type="project" value="UniProtKB-KW"/>
</dbReference>
<keyword evidence="6" id="KW-0597">Phosphoprotein</keyword>
<protein>
    <recommendedName>
        <fullName evidence="4">Sensor protein kinase WalK</fullName>
        <ecNumber evidence="3">2.7.13.3</ecNumber>
    </recommendedName>
</protein>
<dbReference type="SMART" id="SM00091">
    <property type="entry name" value="PAS"/>
    <property type="match status" value="1"/>
</dbReference>
<evidence type="ECO:0000313" key="17">
    <source>
        <dbReference type="EMBL" id="GEP99353.1"/>
    </source>
</evidence>
<dbReference type="InterPro" id="IPR035965">
    <property type="entry name" value="PAS-like_dom_sf"/>
</dbReference>
<dbReference type="SUPFAM" id="SSF55874">
    <property type="entry name" value="ATPase domain of HSP90 chaperone/DNA topoisomerase II/histidine kinase"/>
    <property type="match status" value="1"/>
</dbReference>
<dbReference type="EC" id="2.7.13.3" evidence="3"/>
<dbReference type="Proteomes" id="UP000321598">
    <property type="component" value="Unassembled WGS sequence"/>
</dbReference>
<dbReference type="SUPFAM" id="SSF103190">
    <property type="entry name" value="Sensory domain-like"/>
    <property type="match status" value="1"/>
</dbReference>
<keyword evidence="7 18" id="KW-0808">Transferase</keyword>
<evidence type="ECO:0000256" key="9">
    <source>
        <dbReference type="ARBA" id="ARBA00022741"/>
    </source>
</evidence>
<dbReference type="InterPro" id="IPR029151">
    <property type="entry name" value="Sensor-like_sf"/>
</dbReference>
<evidence type="ECO:0000256" key="7">
    <source>
        <dbReference type="ARBA" id="ARBA00022679"/>
    </source>
</evidence>
<feature type="transmembrane region" description="Helical" evidence="15">
    <location>
        <begin position="12"/>
        <end position="31"/>
    </location>
</feature>
<dbReference type="GO" id="GO:0000155">
    <property type="term" value="F:phosphorelay sensor kinase activity"/>
    <property type="evidence" value="ECO:0007669"/>
    <property type="project" value="InterPro"/>
</dbReference>
<dbReference type="InterPro" id="IPR013767">
    <property type="entry name" value="PAS_fold"/>
</dbReference>
<keyword evidence="10 18" id="KW-0418">Kinase</keyword>
<dbReference type="Gene3D" id="3.30.565.10">
    <property type="entry name" value="Histidine kinase-like ATPase, C-terminal domain"/>
    <property type="match status" value="1"/>
</dbReference>
<dbReference type="Pfam" id="PF00989">
    <property type="entry name" value="PAS"/>
    <property type="match status" value="1"/>
</dbReference>
<keyword evidence="12 15" id="KW-1133">Transmembrane helix</keyword>
<comment type="subcellular location">
    <subcellularLocation>
        <location evidence="2">Cell membrane</location>
        <topology evidence="2">Multi-pass membrane protein</topology>
    </subcellularLocation>
</comment>
<feature type="domain" description="Histidine kinase" evidence="16">
    <location>
        <begin position="335"/>
        <end position="527"/>
    </location>
</feature>
<reference evidence="18 19" key="1">
    <citation type="submission" date="2018-06" db="EMBL/GenBank/DDBJ databases">
        <authorList>
            <consortium name="Pathogen Informatics"/>
            <person name="Doyle S."/>
        </authorList>
    </citation>
    <scope>NUCLEOTIDE SEQUENCE [LARGE SCALE GENOMIC DNA]</scope>
    <source>
        <strain evidence="18 19">NCTC12413</strain>
    </source>
</reference>
<dbReference type="Pfam" id="PF02518">
    <property type="entry name" value="HATPase_c"/>
    <property type="match status" value="1"/>
</dbReference>
<dbReference type="SMART" id="SM00387">
    <property type="entry name" value="HATPase_c"/>
    <property type="match status" value="1"/>
</dbReference>
<dbReference type="Gene3D" id="1.10.287.130">
    <property type="match status" value="1"/>
</dbReference>
<dbReference type="EMBL" id="UGZE01000001">
    <property type="protein sequence ID" value="SUJ30108.1"/>
    <property type="molecule type" value="Genomic_DNA"/>
</dbReference>
<evidence type="ECO:0000256" key="12">
    <source>
        <dbReference type="ARBA" id="ARBA00022989"/>
    </source>
</evidence>
<keyword evidence="9" id="KW-0547">Nucleotide-binding</keyword>
<evidence type="ECO:0000256" key="3">
    <source>
        <dbReference type="ARBA" id="ARBA00012438"/>
    </source>
</evidence>
<name>A0A380CX77_9STAP</name>
<dbReference type="InterPro" id="IPR033463">
    <property type="entry name" value="sCache_3"/>
</dbReference>
<evidence type="ECO:0000256" key="8">
    <source>
        <dbReference type="ARBA" id="ARBA00022692"/>
    </source>
</evidence>
<keyword evidence="20" id="KW-1185">Reference proteome</keyword>
<dbReference type="InterPro" id="IPR004358">
    <property type="entry name" value="Sig_transdc_His_kin-like_C"/>
</dbReference>
<keyword evidence="14 15" id="KW-0472">Membrane</keyword>
<dbReference type="FunFam" id="3.30.450.20:FF:000018">
    <property type="entry name" value="Sensor histidine kinase DcuS"/>
    <property type="match status" value="1"/>
</dbReference>
<dbReference type="InterPro" id="IPR039506">
    <property type="entry name" value="SPOB_a"/>
</dbReference>
<dbReference type="Pfam" id="PF17203">
    <property type="entry name" value="sCache_3_2"/>
    <property type="match status" value="1"/>
</dbReference>
<dbReference type="InterPro" id="IPR005467">
    <property type="entry name" value="His_kinase_dom"/>
</dbReference>
<dbReference type="PANTHER" id="PTHR43547">
    <property type="entry name" value="TWO-COMPONENT HISTIDINE KINASE"/>
    <property type="match status" value="1"/>
</dbReference>
<dbReference type="RefSeq" id="WP_172606430.1">
    <property type="nucleotide sequence ID" value="NZ_BKAV01000002.1"/>
</dbReference>
<dbReference type="CDD" id="cd00130">
    <property type="entry name" value="PAS"/>
    <property type="match status" value="1"/>
</dbReference>
<keyword evidence="13" id="KW-0902">Two-component regulatory system</keyword>
<dbReference type="GO" id="GO:0006355">
    <property type="term" value="P:regulation of DNA-templated transcription"/>
    <property type="evidence" value="ECO:0007669"/>
    <property type="project" value="InterPro"/>
</dbReference>
<dbReference type="Gene3D" id="3.30.450.20">
    <property type="entry name" value="PAS domain"/>
    <property type="match status" value="2"/>
</dbReference>
<keyword evidence="5" id="KW-1003">Cell membrane</keyword>
<evidence type="ECO:0000313" key="20">
    <source>
        <dbReference type="Proteomes" id="UP000321598"/>
    </source>
</evidence>
<evidence type="ECO:0000256" key="11">
    <source>
        <dbReference type="ARBA" id="ARBA00022840"/>
    </source>
</evidence>
<evidence type="ECO:0000256" key="10">
    <source>
        <dbReference type="ARBA" id="ARBA00022777"/>
    </source>
</evidence>
<dbReference type="SUPFAM" id="SSF55785">
    <property type="entry name" value="PYP-like sensor domain (PAS domain)"/>
    <property type="match status" value="1"/>
</dbReference>
<dbReference type="InterPro" id="IPR000014">
    <property type="entry name" value="PAS"/>
</dbReference>
<evidence type="ECO:0000256" key="4">
    <source>
        <dbReference type="ARBA" id="ARBA00017772"/>
    </source>
</evidence>
<keyword evidence="11" id="KW-0067">ATP-binding</keyword>
<evidence type="ECO:0000256" key="5">
    <source>
        <dbReference type="ARBA" id="ARBA00022475"/>
    </source>
</evidence>
<proteinExistence type="predicted"/>
<evidence type="ECO:0000313" key="19">
    <source>
        <dbReference type="Proteomes" id="UP000254956"/>
    </source>
</evidence>
<accession>A0A380CX77</accession>
<evidence type="ECO:0000313" key="18">
    <source>
        <dbReference type="EMBL" id="SUJ30108.1"/>
    </source>
</evidence>
<organism evidence="18 19">
    <name type="scientific">Staphylococcus arlettae</name>
    <dbReference type="NCBI Taxonomy" id="29378"/>
    <lineage>
        <taxon>Bacteria</taxon>
        <taxon>Bacillati</taxon>
        <taxon>Bacillota</taxon>
        <taxon>Bacilli</taxon>
        <taxon>Bacillales</taxon>
        <taxon>Staphylococcaceae</taxon>
        <taxon>Staphylococcus</taxon>
    </lineage>
</organism>
<dbReference type="Proteomes" id="UP000254956">
    <property type="component" value="Unassembled WGS sequence"/>
</dbReference>
<evidence type="ECO:0000256" key="15">
    <source>
        <dbReference type="SAM" id="Phobius"/>
    </source>
</evidence>
<dbReference type="InterPro" id="IPR003594">
    <property type="entry name" value="HATPase_dom"/>
</dbReference>
<dbReference type="EMBL" id="BKAV01000002">
    <property type="protein sequence ID" value="GEP99353.1"/>
    <property type="molecule type" value="Genomic_DNA"/>
</dbReference>
<evidence type="ECO:0000259" key="16">
    <source>
        <dbReference type="PROSITE" id="PS50109"/>
    </source>
</evidence>
<evidence type="ECO:0000256" key="6">
    <source>
        <dbReference type="ARBA" id="ARBA00022553"/>
    </source>
</evidence>
<gene>
    <name evidence="18" type="primary">dcuS</name>
    <name evidence="18" type="ORF">NCTC12413_02643</name>
    <name evidence="17" type="ORF">SAR03_03910</name>
</gene>
<feature type="transmembrane region" description="Helical" evidence="15">
    <location>
        <begin position="173"/>
        <end position="191"/>
    </location>
</feature>
<reference evidence="17 20" key="2">
    <citation type="submission" date="2019-07" db="EMBL/GenBank/DDBJ databases">
        <title>Whole genome shotgun sequence of Staphylococcus arlettae NBRC 109765.</title>
        <authorList>
            <person name="Hosoyama A."/>
            <person name="Uohara A."/>
            <person name="Ohji S."/>
            <person name="Ichikawa N."/>
        </authorList>
    </citation>
    <scope>NUCLEOTIDE SEQUENCE [LARGE SCALE GENOMIC DNA]</scope>
    <source>
        <strain evidence="17 20">NBRC 109765</strain>
    </source>
</reference>
<dbReference type="InterPro" id="IPR036890">
    <property type="entry name" value="HATPase_C_sf"/>
</dbReference>
<keyword evidence="8 15" id="KW-0812">Transmembrane</keyword>
<evidence type="ECO:0000256" key="14">
    <source>
        <dbReference type="ARBA" id="ARBA00023136"/>
    </source>
</evidence>
<dbReference type="SUPFAM" id="SSF55890">
    <property type="entry name" value="Sporulation response regulatory protein Spo0B"/>
    <property type="match status" value="1"/>
</dbReference>
<evidence type="ECO:0000256" key="1">
    <source>
        <dbReference type="ARBA" id="ARBA00000085"/>
    </source>
</evidence>
<sequence length="532" mass="59138">MQKKRMKLSTTIIILVGIVVLSALVVTSILISNTVREAVRHTAEEKSQVVSRTIAHSEIVKSGLQHQQDEQKIQEYTSEIQSVTDVSFIVVMDMNGIRKSHPKPERIGKKFQGGDEYPVLHGRASMSESKGTLGKSLRSFTPIYDGDEQIGAVAVGIPMENVNEAFANANRDIILGAIFGILVGIVGAILLSRYIKKILHGLEPSGIAQLLGERNTMLQSVHEGIVAVNRDGRINLVNKSAQDIFNKAGLPSDPIGMPITDYMDSTQLPTVLETGKPEHDEEQNINGLKILVNRVPLYVNNEIVGAISTFRDKTEMDQLSQQLVGVQTYAETLRAQSHEFRNRLHVIQGMLQMENYDDLQLYINDIVEHGSEEDDNIATHIKDAALAGFLIGKLSLAREQNITLTIINKTVIPEPQHSYLTHEIITIVGNLIDNSMDSLATVSTKLIDVQLKYDLEYLYIDVIDSGKGLSEEMKQKIFEKGYSTKGNHRGYGLYLVKQSIDKVQGNITITTPEHAGTMFSVTIPYPERRREQ</sequence>
<dbReference type="GO" id="GO:0005886">
    <property type="term" value="C:plasma membrane"/>
    <property type="evidence" value="ECO:0007669"/>
    <property type="project" value="UniProtKB-SubCell"/>
</dbReference>
<evidence type="ECO:0000256" key="2">
    <source>
        <dbReference type="ARBA" id="ARBA00004651"/>
    </source>
</evidence>
<dbReference type="NCBIfam" id="NF008298">
    <property type="entry name" value="PRK11086.1"/>
    <property type="match status" value="1"/>
</dbReference>